<proteinExistence type="predicted"/>
<dbReference type="PANTHER" id="PTHR39394:SF1">
    <property type="entry name" value="DNAJ HOMOLOGUE SUBFAMILY C MEMBER 28 CONSERVED DOMAIN-CONTAINING PROTEIN"/>
    <property type="match status" value="1"/>
</dbReference>
<reference evidence="3" key="1">
    <citation type="journal article" date="2020" name="Nat. Commun.">
        <title>Large-scale genome sequencing of mycorrhizal fungi provides insights into the early evolution of symbiotic traits.</title>
        <authorList>
            <person name="Miyauchi S."/>
            <person name="Kiss E."/>
            <person name="Kuo A."/>
            <person name="Drula E."/>
            <person name="Kohler A."/>
            <person name="Sanchez-Garcia M."/>
            <person name="Morin E."/>
            <person name="Andreopoulos B."/>
            <person name="Barry K.W."/>
            <person name="Bonito G."/>
            <person name="Buee M."/>
            <person name="Carver A."/>
            <person name="Chen C."/>
            <person name="Cichocki N."/>
            <person name="Clum A."/>
            <person name="Culley D."/>
            <person name="Crous P.W."/>
            <person name="Fauchery L."/>
            <person name="Girlanda M."/>
            <person name="Hayes R.D."/>
            <person name="Keri Z."/>
            <person name="LaButti K."/>
            <person name="Lipzen A."/>
            <person name="Lombard V."/>
            <person name="Magnuson J."/>
            <person name="Maillard F."/>
            <person name="Murat C."/>
            <person name="Nolan M."/>
            <person name="Ohm R.A."/>
            <person name="Pangilinan J."/>
            <person name="Pereira M.F."/>
            <person name="Perotto S."/>
            <person name="Peter M."/>
            <person name="Pfister S."/>
            <person name="Riley R."/>
            <person name="Sitrit Y."/>
            <person name="Stielow J.B."/>
            <person name="Szollosi G."/>
            <person name="Zifcakova L."/>
            <person name="Stursova M."/>
            <person name="Spatafora J.W."/>
            <person name="Tedersoo L."/>
            <person name="Vaario L.M."/>
            <person name="Yamada A."/>
            <person name="Yan M."/>
            <person name="Wang P."/>
            <person name="Xu J."/>
            <person name="Bruns T."/>
            <person name="Baldrian P."/>
            <person name="Vilgalys R."/>
            <person name="Dunand C."/>
            <person name="Henrissat B."/>
            <person name="Grigoriev I.V."/>
            <person name="Hibbett D."/>
            <person name="Nagy L.G."/>
            <person name="Martin F.M."/>
        </authorList>
    </citation>
    <scope>NUCLEOTIDE SEQUENCE</scope>
    <source>
        <strain evidence="3">UH-Tt-Lm1</strain>
    </source>
</reference>
<dbReference type="EMBL" id="WIUZ02000011">
    <property type="protein sequence ID" value="KAF9783014.1"/>
    <property type="molecule type" value="Genomic_DNA"/>
</dbReference>
<evidence type="ECO:0000313" key="3">
    <source>
        <dbReference type="EMBL" id="KAF9783014.1"/>
    </source>
</evidence>
<sequence length="469" mass="53504">MSIITSVLPQTRCLPLHHVPYITTLPRRHKHNASASAKLFEDARREEQVEKREIERRKQATDALLIRQADRNWDGDEPIADTVLRMLVDKYKPLRSGAIITADEKLSKAAPSIRVGDTPSDFLSSPPELTLEEAPVTSMRLLAYPEIDRSKPLKEQPLLPAVEGHRPWHTSFTAPSHATASIRLGNIEPAKSGPSPSLDEKARKLEKDHRKRFQTAFKLEGAKESVMEHRLGDRQQKRAHANPATMKGWRTLVEERIQSARVQGLFDNIKGRGKPIVTSNDEGNPFIGREEFLMNRVVQRNGAVPPWVELQVDMESAIKSFRQVLRQAWSRRVLLVVTTATPPHPLDRITVDYITHLRDPEWEEQERSYHETALSEINSLVRKHNAMAPYTARRALYTRSVELERLYKESAQEIHEELVAKLSGKEYEPRSSPERGDEDDGPTNAHGTSLPSIGIWAMFKELFTRRRRA</sequence>
<feature type="compositionally biased region" description="Basic and acidic residues" evidence="1">
    <location>
        <begin position="420"/>
        <end position="435"/>
    </location>
</feature>
<gene>
    <name evidence="3" type="ORF">BJ322DRAFT_189948</name>
</gene>
<feature type="domain" description="DnaJ homologue subfamily C member 28 conserved" evidence="2">
    <location>
        <begin position="252"/>
        <end position="322"/>
    </location>
</feature>
<protein>
    <recommendedName>
        <fullName evidence="2">DnaJ homologue subfamily C member 28 conserved domain-containing protein</fullName>
    </recommendedName>
</protein>
<dbReference type="Proteomes" id="UP000736335">
    <property type="component" value="Unassembled WGS sequence"/>
</dbReference>
<dbReference type="InterPro" id="IPR018961">
    <property type="entry name" value="DnaJ_homolog_subfam-C_membr-28"/>
</dbReference>
<evidence type="ECO:0000256" key="1">
    <source>
        <dbReference type="SAM" id="MobiDB-lite"/>
    </source>
</evidence>
<keyword evidence="4" id="KW-1185">Reference proteome</keyword>
<name>A0A9P6L528_9AGAM</name>
<organism evidence="3 4">
    <name type="scientific">Thelephora terrestris</name>
    <dbReference type="NCBI Taxonomy" id="56493"/>
    <lineage>
        <taxon>Eukaryota</taxon>
        <taxon>Fungi</taxon>
        <taxon>Dikarya</taxon>
        <taxon>Basidiomycota</taxon>
        <taxon>Agaricomycotina</taxon>
        <taxon>Agaricomycetes</taxon>
        <taxon>Thelephorales</taxon>
        <taxon>Thelephoraceae</taxon>
        <taxon>Thelephora</taxon>
    </lineage>
</organism>
<dbReference type="Pfam" id="PF09350">
    <property type="entry name" value="DJC28_CD"/>
    <property type="match status" value="1"/>
</dbReference>
<accession>A0A9P6L528</accession>
<dbReference type="OrthoDB" id="547796at2759"/>
<evidence type="ECO:0000259" key="2">
    <source>
        <dbReference type="Pfam" id="PF09350"/>
    </source>
</evidence>
<dbReference type="AlphaFoldDB" id="A0A9P6L528"/>
<reference evidence="3" key="2">
    <citation type="submission" date="2020-11" db="EMBL/GenBank/DDBJ databases">
        <authorList>
            <consortium name="DOE Joint Genome Institute"/>
            <person name="Kuo A."/>
            <person name="Miyauchi S."/>
            <person name="Kiss E."/>
            <person name="Drula E."/>
            <person name="Kohler A."/>
            <person name="Sanchez-Garcia M."/>
            <person name="Andreopoulos B."/>
            <person name="Barry K.W."/>
            <person name="Bonito G."/>
            <person name="Buee M."/>
            <person name="Carver A."/>
            <person name="Chen C."/>
            <person name="Cichocki N."/>
            <person name="Clum A."/>
            <person name="Culley D."/>
            <person name="Crous P.W."/>
            <person name="Fauchery L."/>
            <person name="Girlanda M."/>
            <person name="Hayes R."/>
            <person name="Keri Z."/>
            <person name="Labutti K."/>
            <person name="Lipzen A."/>
            <person name="Lombard V."/>
            <person name="Magnuson J."/>
            <person name="Maillard F."/>
            <person name="Morin E."/>
            <person name="Murat C."/>
            <person name="Nolan M."/>
            <person name="Ohm R."/>
            <person name="Pangilinan J."/>
            <person name="Pereira M."/>
            <person name="Perotto S."/>
            <person name="Peter M."/>
            <person name="Riley R."/>
            <person name="Sitrit Y."/>
            <person name="Stielow B."/>
            <person name="Szollosi G."/>
            <person name="Zifcakova L."/>
            <person name="Stursova M."/>
            <person name="Spatafora J.W."/>
            <person name="Tedersoo L."/>
            <person name="Vaario L.-M."/>
            <person name="Yamada A."/>
            <person name="Yan M."/>
            <person name="Wang P."/>
            <person name="Xu J."/>
            <person name="Bruns T."/>
            <person name="Baldrian P."/>
            <person name="Vilgalys R."/>
            <person name="Henrissat B."/>
            <person name="Grigoriev I.V."/>
            <person name="Hibbett D."/>
            <person name="Nagy L.G."/>
            <person name="Martin F.M."/>
        </authorList>
    </citation>
    <scope>NUCLEOTIDE SEQUENCE</scope>
    <source>
        <strain evidence="3">UH-Tt-Lm1</strain>
    </source>
</reference>
<comment type="caution">
    <text evidence="3">The sequence shown here is derived from an EMBL/GenBank/DDBJ whole genome shotgun (WGS) entry which is preliminary data.</text>
</comment>
<evidence type="ECO:0000313" key="4">
    <source>
        <dbReference type="Proteomes" id="UP000736335"/>
    </source>
</evidence>
<dbReference type="PANTHER" id="PTHR39394">
    <property type="entry name" value="YALI0E31793P"/>
    <property type="match status" value="1"/>
</dbReference>
<feature type="region of interest" description="Disordered" evidence="1">
    <location>
        <begin position="420"/>
        <end position="450"/>
    </location>
</feature>